<dbReference type="InterPro" id="IPR002110">
    <property type="entry name" value="Ankyrin_rpt"/>
</dbReference>
<evidence type="ECO:0000256" key="1">
    <source>
        <dbReference type="ARBA" id="ARBA00022737"/>
    </source>
</evidence>
<dbReference type="Proteomes" id="UP001447188">
    <property type="component" value="Unassembled WGS sequence"/>
</dbReference>
<dbReference type="SUPFAM" id="SSF48403">
    <property type="entry name" value="Ankyrin repeat"/>
    <property type="match status" value="1"/>
</dbReference>
<keyword evidence="1" id="KW-0677">Repeat</keyword>
<evidence type="ECO:0000313" key="3">
    <source>
        <dbReference type="EMBL" id="KAL0638700.1"/>
    </source>
</evidence>
<dbReference type="Gene3D" id="1.25.40.20">
    <property type="entry name" value="Ankyrin repeat-containing domain"/>
    <property type="match status" value="2"/>
</dbReference>
<organism evidence="3 4">
    <name type="scientific">Discina gigas</name>
    <dbReference type="NCBI Taxonomy" id="1032678"/>
    <lineage>
        <taxon>Eukaryota</taxon>
        <taxon>Fungi</taxon>
        <taxon>Dikarya</taxon>
        <taxon>Ascomycota</taxon>
        <taxon>Pezizomycotina</taxon>
        <taxon>Pezizomycetes</taxon>
        <taxon>Pezizales</taxon>
        <taxon>Discinaceae</taxon>
        <taxon>Discina</taxon>
    </lineage>
</organism>
<evidence type="ECO:0000313" key="4">
    <source>
        <dbReference type="Proteomes" id="UP001447188"/>
    </source>
</evidence>
<dbReference type="PANTHER" id="PTHR24198:SF194">
    <property type="entry name" value="INVERSIN-A"/>
    <property type="match status" value="1"/>
</dbReference>
<gene>
    <name evidence="3" type="ORF">Q9L58_002278</name>
</gene>
<keyword evidence="2" id="KW-0040">ANK repeat</keyword>
<dbReference type="PANTHER" id="PTHR24198">
    <property type="entry name" value="ANKYRIN REPEAT AND PROTEIN KINASE DOMAIN-CONTAINING PROTEIN"/>
    <property type="match status" value="1"/>
</dbReference>
<name>A0ABR3GS27_9PEZI</name>
<evidence type="ECO:0008006" key="5">
    <source>
        <dbReference type="Google" id="ProtNLM"/>
    </source>
</evidence>
<sequence length="278" mass="29840">MSFATLPNELVLEIAIHLPVRELTTNCDLTRSIALDRPASLRSILCSPTLNINGNNSVPNSNTAWPLHYAAQYSSPEIVAILIGHGLPVDEPELTLATTLQCAVLGRSPAIVALILDAGANIDRISDRNTFTPLVLACQNIVDDISGLALVIIASTARNALLNRMLDTGAPVDTLHDSTLTDEPVTPLQFLCMFYQIGVCPMVEVFLRRGADVNRGREGTGDRFPLCCATRSGNADLARILIDFGADRDVMFGGKTLAVIAREIGMVDVLDVLVGYGM</sequence>
<reference evidence="3 4" key="1">
    <citation type="submission" date="2024-02" db="EMBL/GenBank/DDBJ databases">
        <title>Discinaceae phylogenomics.</title>
        <authorList>
            <person name="Dirks A.C."/>
            <person name="James T.Y."/>
        </authorList>
    </citation>
    <scope>NUCLEOTIDE SEQUENCE [LARGE SCALE GENOMIC DNA]</scope>
    <source>
        <strain evidence="3 4">ACD0624</strain>
    </source>
</reference>
<keyword evidence="4" id="KW-1185">Reference proteome</keyword>
<dbReference type="EMBL" id="JBBBZM010000019">
    <property type="protein sequence ID" value="KAL0638700.1"/>
    <property type="molecule type" value="Genomic_DNA"/>
</dbReference>
<dbReference type="Pfam" id="PF12796">
    <property type="entry name" value="Ank_2"/>
    <property type="match status" value="1"/>
</dbReference>
<proteinExistence type="predicted"/>
<dbReference type="SMART" id="SM00248">
    <property type="entry name" value="ANK"/>
    <property type="match status" value="5"/>
</dbReference>
<protein>
    <recommendedName>
        <fullName evidence="5">Ankyrin</fullName>
    </recommendedName>
</protein>
<accession>A0ABR3GS27</accession>
<evidence type="ECO:0000256" key="2">
    <source>
        <dbReference type="ARBA" id="ARBA00023043"/>
    </source>
</evidence>
<dbReference type="InterPro" id="IPR036770">
    <property type="entry name" value="Ankyrin_rpt-contain_sf"/>
</dbReference>
<comment type="caution">
    <text evidence="3">The sequence shown here is derived from an EMBL/GenBank/DDBJ whole genome shotgun (WGS) entry which is preliminary data.</text>
</comment>